<dbReference type="AlphaFoldDB" id="A0A3P1SH03"/>
<name>A0A3P1SH03_9ACTO</name>
<evidence type="ECO:0000313" key="2">
    <source>
        <dbReference type="Proteomes" id="UP000280444"/>
    </source>
</evidence>
<dbReference type="Proteomes" id="UP000280444">
    <property type="component" value="Unassembled WGS sequence"/>
</dbReference>
<dbReference type="OrthoDB" id="3268799at2"/>
<evidence type="ECO:0000313" key="1">
    <source>
        <dbReference type="EMBL" id="RRC96344.1"/>
    </source>
</evidence>
<comment type="caution">
    <text evidence="1">The sequence shown here is derived from an EMBL/GenBank/DDBJ whole genome shotgun (WGS) entry which is preliminary data.</text>
</comment>
<dbReference type="Gene3D" id="3.10.180.10">
    <property type="entry name" value="2,3-Dihydroxybiphenyl 1,2-Dioxygenase, domain 1"/>
    <property type="match status" value="1"/>
</dbReference>
<keyword evidence="2" id="KW-1185">Reference proteome</keyword>
<reference evidence="1 2" key="1">
    <citation type="submission" date="2018-11" db="EMBL/GenBank/DDBJ databases">
        <title>Genomes From Bacteria Associated with the Canine Oral Cavity: a Test Case for Automated Genome-Based Taxonomic Assignment.</title>
        <authorList>
            <person name="Coil D.A."/>
            <person name="Jospin G."/>
            <person name="Darling A.E."/>
            <person name="Wallis C."/>
            <person name="Davis I.J."/>
            <person name="Harris S."/>
            <person name="Eisen J.A."/>
            <person name="Holcombe L.J."/>
            <person name="O'Flynn C."/>
        </authorList>
    </citation>
    <scope>NUCLEOTIDE SEQUENCE [LARGE SCALE GENOMIC DNA]</scope>
    <source>
        <strain evidence="1 2">OH770</strain>
    </source>
</reference>
<accession>A0A3P1SH03</accession>
<dbReference type="SUPFAM" id="SSF54593">
    <property type="entry name" value="Glyoxalase/Bleomycin resistance protein/Dihydroxybiphenyl dioxygenase"/>
    <property type="match status" value="1"/>
</dbReference>
<dbReference type="RefSeq" id="WP_124867836.1">
    <property type="nucleotide sequence ID" value="NZ_RQZF01000001.1"/>
</dbReference>
<sequence>MRIIAVRYSADTAQMRRFYAALGLSLNEHTASEDWSEIHGSGGYVAVHSRYADSLPRDHVELSLETDEPLEDVQHRLSEAGFNAGEIVEEDFGRSLRVEDPEGMALQINGQ</sequence>
<dbReference type="InterPro" id="IPR029068">
    <property type="entry name" value="Glyas_Bleomycin-R_OHBP_Dase"/>
</dbReference>
<proteinExistence type="predicted"/>
<protein>
    <submittedName>
        <fullName evidence="1">VOC family protein</fullName>
    </submittedName>
</protein>
<gene>
    <name evidence="1" type="ORF">EII11_01455</name>
</gene>
<dbReference type="EMBL" id="RQZF01000001">
    <property type="protein sequence ID" value="RRC96344.1"/>
    <property type="molecule type" value="Genomic_DNA"/>
</dbReference>
<organism evidence="1 2">
    <name type="scientific">Schaalia canis</name>
    <dbReference type="NCBI Taxonomy" id="100469"/>
    <lineage>
        <taxon>Bacteria</taxon>
        <taxon>Bacillati</taxon>
        <taxon>Actinomycetota</taxon>
        <taxon>Actinomycetes</taxon>
        <taxon>Actinomycetales</taxon>
        <taxon>Actinomycetaceae</taxon>
        <taxon>Schaalia</taxon>
    </lineage>
</organism>